<evidence type="ECO:0000313" key="4">
    <source>
        <dbReference type="EMBL" id="VGO11932.1"/>
    </source>
</evidence>
<organism evidence="4 5">
    <name type="scientific">Pontiella desulfatans</name>
    <dbReference type="NCBI Taxonomy" id="2750659"/>
    <lineage>
        <taxon>Bacteria</taxon>
        <taxon>Pseudomonadati</taxon>
        <taxon>Kiritimatiellota</taxon>
        <taxon>Kiritimatiellia</taxon>
        <taxon>Kiritimatiellales</taxon>
        <taxon>Pontiellaceae</taxon>
        <taxon>Pontiella</taxon>
    </lineage>
</organism>
<accession>A0A6C2TWM0</accession>
<protein>
    <submittedName>
        <fullName evidence="4">Translocation and assembly module TamA</fullName>
    </submittedName>
</protein>
<name>A0A6C2TWM0_PONDE</name>
<dbReference type="AlphaFoldDB" id="A0A6C2TWM0"/>
<dbReference type="PROSITE" id="PS51779">
    <property type="entry name" value="POTRA"/>
    <property type="match status" value="1"/>
</dbReference>
<keyword evidence="5" id="KW-1185">Reference proteome</keyword>
<gene>
    <name evidence="4" type="primary">tamA</name>
    <name evidence="4" type="ORF">PDESU_00480</name>
</gene>
<dbReference type="InterPro" id="IPR039910">
    <property type="entry name" value="D15-like"/>
</dbReference>
<evidence type="ECO:0000256" key="1">
    <source>
        <dbReference type="ARBA" id="ARBA00004370"/>
    </source>
</evidence>
<dbReference type="GO" id="GO:0019867">
    <property type="term" value="C:outer membrane"/>
    <property type="evidence" value="ECO:0007669"/>
    <property type="project" value="InterPro"/>
</dbReference>
<dbReference type="PANTHER" id="PTHR12815">
    <property type="entry name" value="SORTING AND ASSEMBLY MACHINERY SAMM50 PROTEIN FAMILY MEMBER"/>
    <property type="match status" value="1"/>
</dbReference>
<dbReference type="InterPro" id="IPR034746">
    <property type="entry name" value="POTRA"/>
</dbReference>
<dbReference type="EMBL" id="CAAHFG010000001">
    <property type="protein sequence ID" value="VGO11932.1"/>
    <property type="molecule type" value="Genomic_DNA"/>
</dbReference>
<dbReference type="Proteomes" id="UP000366872">
    <property type="component" value="Unassembled WGS sequence"/>
</dbReference>
<evidence type="ECO:0000256" key="2">
    <source>
        <dbReference type="ARBA" id="ARBA00023136"/>
    </source>
</evidence>
<dbReference type="PANTHER" id="PTHR12815:SF42">
    <property type="entry name" value="BACTERIAL SURFACE ANTIGEN (D15) DOMAIN-CONTAINING PROTEIN"/>
    <property type="match status" value="1"/>
</dbReference>
<evidence type="ECO:0000259" key="3">
    <source>
        <dbReference type="PROSITE" id="PS51779"/>
    </source>
</evidence>
<feature type="domain" description="POTRA" evidence="3">
    <location>
        <begin position="176"/>
        <end position="250"/>
    </location>
</feature>
<evidence type="ECO:0000313" key="5">
    <source>
        <dbReference type="Proteomes" id="UP000366872"/>
    </source>
</evidence>
<dbReference type="Gene3D" id="3.10.20.310">
    <property type="entry name" value="membrane protein fhac"/>
    <property type="match status" value="1"/>
</dbReference>
<dbReference type="Gene3D" id="2.40.160.50">
    <property type="entry name" value="membrane protein fhac: a member of the omp85/tpsb transporter family"/>
    <property type="match status" value="1"/>
</dbReference>
<dbReference type="RefSeq" id="WP_168441898.1">
    <property type="nucleotide sequence ID" value="NZ_CAAHFG010000001.1"/>
</dbReference>
<sequence>MKTDDEGIVYKVKIKGAKDGTVKKAIKETAMTVTMRRRPPSTVGQLRHRMEKDITRIETILESRGYYDGKVTMDLDVEESPPRVYIRVDQGEQYRFRNVELRFSGEPDELLQKIKPMVRRKNRVVAANVFGEQQRILDLMKRRGYPFPKLARRTIAVDRENKKVDLLLEFDPGLLAYFGPVVVEGLESLEPKYIHRQVPWREGRRYDDKDVHDFETKLLGSGLFGSARVSPQQPSAETNAIPIRVAVNERDQRTIRLGVNYSDIGPGGRIYWEHRNVFGGGERLESSLGWNPIETELEGKLTRSGFLDANQSLVLDITATIETPDAYDAEKVRAGGMVLRDFTAKIQGGLGLGYSFSKVEQFDLVDRYAYVLFPLQAVFDYRDDRLNPMRGHQLFGRSTWFEDTHGNDSFLKTYLEGRDYFLLWDKYRLSSALRLTLGSIDGGAIDSVPADERYYAGGGGSIRGYEYQAVGPKLDGTPTGGDKLLEFSAELRMQPGNRLGYVVFIDGGTVYNDLLHDENRSLRYGAGIGLRWFTTIGPLRADMAYPLNADDSQVERVQFYISLGQAF</sequence>
<keyword evidence="2" id="KW-0472">Membrane</keyword>
<proteinExistence type="predicted"/>
<dbReference type="Pfam" id="PF01103">
    <property type="entry name" value="Omp85"/>
    <property type="match status" value="1"/>
</dbReference>
<dbReference type="InterPro" id="IPR000184">
    <property type="entry name" value="Bac_surfAg_D15"/>
</dbReference>
<comment type="subcellular location">
    <subcellularLocation>
        <location evidence="1">Membrane</location>
    </subcellularLocation>
</comment>
<reference evidence="4 5" key="1">
    <citation type="submission" date="2019-04" db="EMBL/GenBank/DDBJ databases">
        <authorList>
            <person name="Van Vliet M D."/>
        </authorList>
    </citation>
    <scope>NUCLEOTIDE SEQUENCE [LARGE SCALE GENOMIC DNA]</scope>
    <source>
        <strain evidence="4 5">F1</strain>
    </source>
</reference>